<protein>
    <submittedName>
        <fullName evidence="1">3753_t:CDS:1</fullName>
    </submittedName>
</protein>
<dbReference type="Proteomes" id="UP000789702">
    <property type="component" value="Unassembled WGS sequence"/>
</dbReference>
<feature type="non-terminal residue" evidence="1">
    <location>
        <position position="408"/>
    </location>
</feature>
<proteinExistence type="predicted"/>
<organism evidence="1 2">
    <name type="scientific">Dentiscutata heterogama</name>
    <dbReference type="NCBI Taxonomy" id="1316150"/>
    <lineage>
        <taxon>Eukaryota</taxon>
        <taxon>Fungi</taxon>
        <taxon>Fungi incertae sedis</taxon>
        <taxon>Mucoromycota</taxon>
        <taxon>Glomeromycotina</taxon>
        <taxon>Glomeromycetes</taxon>
        <taxon>Diversisporales</taxon>
        <taxon>Gigasporaceae</taxon>
        <taxon>Dentiscutata</taxon>
    </lineage>
</organism>
<evidence type="ECO:0000313" key="2">
    <source>
        <dbReference type="Proteomes" id="UP000789702"/>
    </source>
</evidence>
<comment type="caution">
    <text evidence="1">The sequence shown here is derived from an EMBL/GenBank/DDBJ whole genome shotgun (WGS) entry which is preliminary data.</text>
</comment>
<keyword evidence="2" id="KW-1185">Reference proteome</keyword>
<reference evidence="1" key="1">
    <citation type="submission" date="2021-06" db="EMBL/GenBank/DDBJ databases">
        <authorList>
            <person name="Kallberg Y."/>
            <person name="Tangrot J."/>
            <person name="Rosling A."/>
        </authorList>
    </citation>
    <scope>NUCLEOTIDE SEQUENCE</scope>
    <source>
        <strain evidence="1">IL203A</strain>
    </source>
</reference>
<gene>
    <name evidence="1" type="ORF">DHETER_LOCUS7582</name>
</gene>
<sequence length="408" mass="47916">MQDVQTIIFVCYNLPPSDLLAMVCVCKYFKNILDESINPLAKEIWRNSRISFTIFQNKEPPSGMSQQNFARLLTFEKGCQFCKTKEKPLTIYWIPGVRSCSDCMFPKTSSFDILRPIFMIDDEILGLIVPVTPSIDLSESPHYWNDHVKNTIAFFMNADDNKRRALNSLREYVRTKYNEAQNYAKWMFNLRKIYLLGLFSRIHGEISDETLFKMREYYEYRNLKIEIKYNPFLVQDWQQYKSRILQIAQGIDMNPANTNFPSTLVPPSENIQKQKMIVKRLKKLTYGSEGRSLRRVLSIRHILYKYLPICPSFVNPPGRNKCQKFFECKLLPVLIEEANQLYAARAVPPPYFLKVDGALKVGSLRRHPVFECRLCSAFAPSDVKKIRDHFKYYHNYEDNVYTVLFLAK</sequence>
<dbReference type="EMBL" id="CAJVPU010010871">
    <property type="protein sequence ID" value="CAG8609684.1"/>
    <property type="molecule type" value="Genomic_DNA"/>
</dbReference>
<evidence type="ECO:0000313" key="1">
    <source>
        <dbReference type="EMBL" id="CAG8609684.1"/>
    </source>
</evidence>
<accession>A0ACA9MSL1</accession>
<name>A0ACA9MSL1_9GLOM</name>